<dbReference type="GO" id="GO:0008658">
    <property type="term" value="F:penicillin binding"/>
    <property type="evidence" value="ECO:0007669"/>
    <property type="project" value="InterPro"/>
</dbReference>
<evidence type="ECO:0000259" key="15">
    <source>
        <dbReference type="PROSITE" id="PS51178"/>
    </source>
</evidence>
<evidence type="ECO:0000313" key="16">
    <source>
        <dbReference type="EMBL" id="SCE64057.1"/>
    </source>
</evidence>
<dbReference type="AlphaFoldDB" id="A0A1C4TXD1"/>
<dbReference type="STRING" id="47853.TK50_16910"/>
<keyword evidence="4" id="KW-0645">Protease</keyword>
<dbReference type="Gene3D" id="3.30.10.20">
    <property type="match status" value="1"/>
</dbReference>
<accession>A0A1C4TXD1</accession>
<evidence type="ECO:0000256" key="2">
    <source>
        <dbReference type="ARBA" id="ARBA00007739"/>
    </source>
</evidence>
<dbReference type="Gene3D" id="1.10.3810.10">
    <property type="entry name" value="Biosynthetic peptidoglycan transglycosylase-like"/>
    <property type="match status" value="1"/>
</dbReference>
<evidence type="ECO:0000256" key="4">
    <source>
        <dbReference type="ARBA" id="ARBA00022670"/>
    </source>
</evidence>
<dbReference type="Pfam" id="PF00912">
    <property type="entry name" value="Transgly"/>
    <property type="match status" value="1"/>
</dbReference>
<evidence type="ECO:0000256" key="3">
    <source>
        <dbReference type="ARBA" id="ARBA00022645"/>
    </source>
</evidence>
<evidence type="ECO:0000256" key="10">
    <source>
        <dbReference type="ARBA" id="ARBA00023268"/>
    </source>
</evidence>
<comment type="catalytic activity">
    <reaction evidence="12">
        <text>Preferential cleavage: (Ac)2-L-Lys-D-Ala-|-D-Ala. Also transpeptidation of peptidyl-alanyl moieties that are N-acyl substituents of D-alanine.</text>
        <dbReference type="EC" id="3.4.16.4"/>
    </reaction>
</comment>
<feature type="region of interest" description="Disordered" evidence="14">
    <location>
        <begin position="382"/>
        <end position="410"/>
    </location>
</feature>
<evidence type="ECO:0000256" key="8">
    <source>
        <dbReference type="ARBA" id="ARBA00022960"/>
    </source>
</evidence>
<dbReference type="FunFam" id="1.10.3810.10:FF:000001">
    <property type="entry name" value="Penicillin-binding protein 1A"/>
    <property type="match status" value="1"/>
</dbReference>
<feature type="domain" description="PASTA" evidence="15">
    <location>
        <begin position="717"/>
        <end position="782"/>
    </location>
</feature>
<dbReference type="InterPro" id="IPR023346">
    <property type="entry name" value="Lysozyme-like_dom_sf"/>
</dbReference>
<dbReference type="PANTHER" id="PTHR32282">
    <property type="entry name" value="BINDING PROTEIN TRANSPEPTIDASE, PUTATIVE-RELATED"/>
    <property type="match status" value="1"/>
</dbReference>
<dbReference type="InterPro" id="IPR001264">
    <property type="entry name" value="Glyco_trans_51"/>
</dbReference>
<keyword evidence="7" id="KW-0378">Hydrolase</keyword>
<protein>
    <submittedName>
        <fullName evidence="16">Membrane carboxypeptidase (Penicillin-binding protein)</fullName>
    </submittedName>
</protein>
<dbReference type="GO" id="GO:0009002">
    <property type="term" value="F:serine-type D-Ala-D-Ala carboxypeptidase activity"/>
    <property type="evidence" value="ECO:0007669"/>
    <property type="project" value="UniProtKB-EC"/>
</dbReference>
<gene>
    <name evidence="16" type="ORF">GA0070563_10164</name>
</gene>
<comment type="catalytic activity">
    <reaction evidence="13">
        <text>[GlcNAc-(1-&gt;4)-Mur2Ac(oyl-L-Ala-gamma-D-Glu-L-Lys-D-Ala-D-Ala)](n)-di-trans,octa-cis-undecaprenyl diphosphate + beta-D-GlcNAc-(1-&gt;4)-Mur2Ac(oyl-L-Ala-gamma-D-Glu-L-Lys-D-Ala-D-Ala)-di-trans,octa-cis-undecaprenyl diphosphate = [GlcNAc-(1-&gt;4)-Mur2Ac(oyl-L-Ala-gamma-D-Glu-L-Lys-D-Ala-D-Ala)](n+1)-di-trans,octa-cis-undecaprenyl diphosphate + di-trans,octa-cis-undecaprenyl diphosphate + H(+)</text>
        <dbReference type="Rhea" id="RHEA:23708"/>
        <dbReference type="Rhea" id="RHEA-COMP:9602"/>
        <dbReference type="Rhea" id="RHEA-COMP:9603"/>
        <dbReference type="ChEBI" id="CHEBI:15378"/>
        <dbReference type="ChEBI" id="CHEBI:58405"/>
        <dbReference type="ChEBI" id="CHEBI:60033"/>
        <dbReference type="ChEBI" id="CHEBI:78435"/>
        <dbReference type="EC" id="2.4.99.28"/>
    </reaction>
</comment>
<keyword evidence="3 16" id="KW-0121">Carboxypeptidase</keyword>
<comment type="similarity">
    <text evidence="1">In the C-terminal section; belongs to the transpeptidase family.</text>
</comment>
<evidence type="ECO:0000256" key="7">
    <source>
        <dbReference type="ARBA" id="ARBA00022801"/>
    </source>
</evidence>
<reference evidence="17" key="1">
    <citation type="submission" date="2016-06" db="EMBL/GenBank/DDBJ databases">
        <authorList>
            <person name="Varghese N."/>
            <person name="Submissions Spin"/>
        </authorList>
    </citation>
    <scope>NUCLEOTIDE SEQUENCE [LARGE SCALE GENOMIC DNA]</scope>
    <source>
        <strain evidence="17">DSM 43168</strain>
    </source>
</reference>
<dbReference type="SUPFAM" id="SSF53955">
    <property type="entry name" value="Lysozyme-like"/>
    <property type="match status" value="1"/>
</dbReference>
<feature type="region of interest" description="Disordered" evidence="14">
    <location>
        <begin position="744"/>
        <end position="818"/>
    </location>
</feature>
<evidence type="ECO:0000256" key="6">
    <source>
        <dbReference type="ARBA" id="ARBA00022679"/>
    </source>
</evidence>
<dbReference type="EMBL" id="FMCT01000001">
    <property type="protein sequence ID" value="SCE64057.1"/>
    <property type="molecule type" value="Genomic_DNA"/>
</dbReference>
<dbReference type="GO" id="GO:0008360">
    <property type="term" value="P:regulation of cell shape"/>
    <property type="evidence" value="ECO:0007669"/>
    <property type="project" value="UniProtKB-KW"/>
</dbReference>
<evidence type="ECO:0000313" key="17">
    <source>
        <dbReference type="Proteomes" id="UP000183585"/>
    </source>
</evidence>
<dbReference type="GO" id="GO:0008955">
    <property type="term" value="F:peptidoglycan glycosyltransferase activity"/>
    <property type="evidence" value="ECO:0007669"/>
    <property type="project" value="UniProtKB-EC"/>
</dbReference>
<dbReference type="GO" id="GO:0006508">
    <property type="term" value="P:proteolysis"/>
    <property type="evidence" value="ECO:0007669"/>
    <property type="project" value="UniProtKB-KW"/>
</dbReference>
<proteinExistence type="inferred from homology"/>
<dbReference type="InterPro" id="IPR012338">
    <property type="entry name" value="Beta-lactam/transpept-like"/>
</dbReference>
<dbReference type="GO" id="GO:0030288">
    <property type="term" value="C:outer membrane-bounded periplasmic space"/>
    <property type="evidence" value="ECO:0007669"/>
    <property type="project" value="TreeGrafter"/>
</dbReference>
<dbReference type="Gene3D" id="3.40.710.10">
    <property type="entry name" value="DD-peptidase/beta-lactamase superfamily"/>
    <property type="match status" value="1"/>
</dbReference>
<keyword evidence="5" id="KW-0328">Glycosyltransferase</keyword>
<evidence type="ECO:0000256" key="11">
    <source>
        <dbReference type="ARBA" id="ARBA00023316"/>
    </source>
</evidence>
<organism evidence="16 17">
    <name type="scientific">Micromonospora carbonacea</name>
    <dbReference type="NCBI Taxonomy" id="47853"/>
    <lineage>
        <taxon>Bacteria</taxon>
        <taxon>Bacillati</taxon>
        <taxon>Actinomycetota</taxon>
        <taxon>Actinomycetes</taxon>
        <taxon>Micromonosporales</taxon>
        <taxon>Micromonosporaceae</taxon>
        <taxon>Micromonospora</taxon>
    </lineage>
</organism>
<keyword evidence="10" id="KW-0511">Multifunctional enzyme</keyword>
<keyword evidence="9" id="KW-0573">Peptidoglycan synthesis</keyword>
<dbReference type="InterPro" id="IPR050396">
    <property type="entry name" value="Glycosyltr_51/Transpeptidase"/>
</dbReference>
<dbReference type="InterPro" id="IPR001460">
    <property type="entry name" value="PCN-bd_Tpept"/>
</dbReference>
<keyword evidence="17" id="KW-1185">Reference proteome</keyword>
<evidence type="ECO:0000256" key="14">
    <source>
        <dbReference type="SAM" id="MobiDB-lite"/>
    </source>
</evidence>
<keyword evidence="11" id="KW-0961">Cell wall biogenesis/degradation</keyword>
<dbReference type="SUPFAM" id="SSF56601">
    <property type="entry name" value="beta-lactamase/transpeptidase-like"/>
    <property type="match status" value="1"/>
</dbReference>
<evidence type="ECO:0000256" key="13">
    <source>
        <dbReference type="ARBA" id="ARBA00049902"/>
    </source>
</evidence>
<name>A0A1C4TXD1_9ACTN</name>
<dbReference type="InterPro" id="IPR005543">
    <property type="entry name" value="PASTA_dom"/>
</dbReference>
<dbReference type="CDD" id="cd06577">
    <property type="entry name" value="PASTA_pknB"/>
    <property type="match status" value="1"/>
</dbReference>
<dbReference type="Pfam" id="PF00905">
    <property type="entry name" value="Transpeptidase"/>
    <property type="match status" value="1"/>
</dbReference>
<evidence type="ECO:0000256" key="5">
    <source>
        <dbReference type="ARBA" id="ARBA00022676"/>
    </source>
</evidence>
<feature type="compositionally biased region" description="Low complexity" evidence="14">
    <location>
        <begin position="773"/>
        <end position="785"/>
    </location>
</feature>
<dbReference type="InterPro" id="IPR036950">
    <property type="entry name" value="PBP_transglycosylase"/>
</dbReference>
<dbReference type="GO" id="GO:0009252">
    <property type="term" value="P:peptidoglycan biosynthetic process"/>
    <property type="evidence" value="ECO:0007669"/>
    <property type="project" value="UniProtKB-KW"/>
</dbReference>
<dbReference type="GO" id="GO:0071555">
    <property type="term" value="P:cell wall organization"/>
    <property type="evidence" value="ECO:0007669"/>
    <property type="project" value="UniProtKB-KW"/>
</dbReference>
<dbReference type="RefSeq" id="WP_074472221.1">
    <property type="nucleotide sequence ID" value="NZ_FMCT01000001.1"/>
</dbReference>
<comment type="similarity">
    <text evidence="2">In the N-terminal section; belongs to the glycosyltransferase 51 family.</text>
</comment>
<evidence type="ECO:0000256" key="9">
    <source>
        <dbReference type="ARBA" id="ARBA00022984"/>
    </source>
</evidence>
<evidence type="ECO:0000256" key="12">
    <source>
        <dbReference type="ARBA" id="ARBA00034000"/>
    </source>
</evidence>
<feature type="compositionally biased region" description="Gly residues" evidence="14">
    <location>
        <begin position="793"/>
        <end position="818"/>
    </location>
</feature>
<keyword evidence="6" id="KW-0808">Transferase</keyword>
<dbReference type="PANTHER" id="PTHR32282:SF33">
    <property type="entry name" value="PEPTIDOGLYCAN GLYCOSYLTRANSFERASE"/>
    <property type="match status" value="1"/>
</dbReference>
<dbReference type="Proteomes" id="UP000183585">
    <property type="component" value="Unassembled WGS sequence"/>
</dbReference>
<dbReference type="PROSITE" id="PS51178">
    <property type="entry name" value="PASTA"/>
    <property type="match status" value="1"/>
</dbReference>
<keyword evidence="8" id="KW-0133">Cell shape</keyword>
<evidence type="ECO:0000256" key="1">
    <source>
        <dbReference type="ARBA" id="ARBA00007090"/>
    </source>
</evidence>
<sequence>MRKRDHNVLTNAASLLVCGLLAGVVVAAAAFPAVAMSGLAAKAGAETFGALPKELTVGRAPQISYLLASDGKTPLATMYDENRRDVKFADMSPYMPKAIIAAEDHDFYKHNGVDLNGVARAFVNNQSGANSQQGASTLTMQYVRLAIAYSATHPADVVAATEDTSARKLREMRLALQVDKEFSKDEILTRYLNLASFGNGAYGVYAASQVYFGKPPSKLKIEEAAMLAGMVKAPSTNDPTTKTGYPLALDRRNYVIDNMIKIGAITQQEGDAAKATKMVIKDKTTPNGCVATNKKEWGFFCDYFYRWWMKQETFGSTSYDRERRLKSGGYTIVTSLDVQAQNGADKAVRKNLGVNSKAARMVAVVEPGTGRVRALSVNRNFKIDDPKKPQNKLNSDPRKRSKGIRGNYPNTVNPLLSGGGDIKGYQAGSTFKIFTIVAALEKGIPLSYPINSPKQFKSEYIIDPSSKAACQGPYYCPTNASESMAGVHNMWSAFGRSVNTFFVPLQQQVGAENVVKAAQKLGIEFRSSEDADFANNKEAAHQWGAFTLGVSATTPLDLANAYATLAADGKYCEPIPVQEIKGPDGKKLDVANPRCEQRISTQVARAAVDAARCPVGDRSSTSRCTGATAPNVRGIVGKPVAGKSGTTDSEKTSSLVAMTKQYSVAGIMADPDWPQTNQQMGHDTPTGINPPVYETLRDAMKGKKGIEFTPPSGKILEGDQRSIPDVKCVDVETAKDRLRGAGFDPVVSSAKVPSSCAAGQAAGTSPNGRTIKGGVVVIEVSSGSGTPANSPDNGGGTGGGPGGPGNTPGQGGRPGRNG</sequence>